<dbReference type="NCBIfam" id="TIGR00654">
    <property type="entry name" value="PhzF_family"/>
    <property type="match status" value="1"/>
</dbReference>
<evidence type="ECO:0000256" key="2">
    <source>
        <dbReference type="ARBA" id="ARBA00023235"/>
    </source>
</evidence>
<evidence type="ECO:0000313" key="5">
    <source>
        <dbReference type="Proteomes" id="UP000510844"/>
    </source>
</evidence>
<reference evidence="4 5" key="2">
    <citation type="journal article" date="2021" name="Mar. Drugs">
        <title>A New Micromonospora Strain with Antibiotic Activity Isolated from the Microbiome of a Mid-Atlantic Deep-Sea Sponge.</title>
        <authorList>
            <person name="Back C.R."/>
            <person name="Stennett H.L."/>
            <person name="Williams S.E."/>
            <person name="Wang L."/>
            <person name="Ojeda Gomez J."/>
            <person name="Abdulle O.M."/>
            <person name="Duffy T."/>
            <person name="Neal C."/>
            <person name="Mantell J."/>
            <person name="Jepson M.A."/>
            <person name="Hendry K.R."/>
            <person name="Powell D."/>
            <person name="Stach J.E.M."/>
            <person name="Essex-Lopresti A.E."/>
            <person name="Willis C.L."/>
            <person name="Curnow P."/>
            <person name="Race P.R."/>
        </authorList>
    </citation>
    <scope>NUCLEOTIDE SEQUENCE [LARGE SCALE GENOMIC DNA]</scope>
    <source>
        <strain evidence="4 5">28ISP2-46</strain>
    </source>
</reference>
<dbReference type="SUPFAM" id="SSF54506">
    <property type="entry name" value="Diaminopimelate epimerase-like"/>
    <property type="match status" value="1"/>
</dbReference>
<dbReference type="Proteomes" id="UP000510844">
    <property type="component" value="Chromosome"/>
</dbReference>
<keyword evidence="5" id="KW-1185">Reference proteome</keyword>
<proteinExistence type="inferred from homology"/>
<dbReference type="EMBL" id="CP059322">
    <property type="protein sequence ID" value="QLQ37518.1"/>
    <property type="molecule type" value="Genomic_DNA"/>
</dbReference>
<protein>
    <submittedName>
        <fullName evidence="4">PhzF family phenazine biosynthesis protein</fullName>
    </submittedName>
</protein>
<dbReference type="Gene3D" id="3.10.310.10">
    <property type="entry name" value="Diaminopimelate Epimerase, Chain A, domain 1"/>
    <property type="match status" value="2"/>
</dbReference>
<comment type="similarity">
    <text evidence="1">Belongs to the PhzF family.</text>
</comment>
<name>A0A7L6B6F3_9ACTN</name>
<dbReference type="GO" id="GO:0016853">
    <property type="term" value="F:isomerase activity"/>
    <property type="evidence" value="ECO:0007669"/>
    <property type="project" value="UniProtKB-KW"/>
</dbReference>
<feature type="active site" evidence="3">
    <location>
        <position position="49"/>
    </location>
</feature>
<evidence type="ECO:0000256" key="3">
    <source>
        <dbReference type="PIRSR" id="PIRSR016184-1"/>
    </source>
</evidence>
<dbReference type="KEGG" id="mfeu:H1D33_00980"/>
<sequence length="261" mass="28418">MSADGSRLFVVDAFTDQAFRGNPAGVVILDEKRDDAWMQSVASEMRHSETAFALPAENGWWHLRWFTPTVEVDLCGHATLATAHVLGGHSRFRTRSGDLTCSVSPDGWIEMDFPADRPAPVDPPDALRRALGDHTTVVTVTRGVSDLLVEVGGPDDVRSARPDLAALATIPVRGVILTAHDTSRDRIVSRCFYPAVGVPEDPVTGSAHCTIGSWWAERLGRDDLIAEQLSPRGGTLRLSRRGDRIRLGGRAVTVWHGEILV</sequence>
<dbReference type="PANTHER" id="PTHR13774:SF17">
    <property type="entry name" value="PHENAZINE BIOSYNTHESIS-LIKE DOMAIN-CONTAINING PROTEIN"/>
    <property type="match status" value="1"/>
</dbReference>
<dbReference type="RefSeq" id="WP_181569997.1">
    <property type="nucleotide sequence ID" value="NZ_CP059322.2"/>
</dbReference>
<gene>
    <name evidence="4" type="ORF">H1D33_00980</name>
</gene>
<evidence type="ECO:0000313" key="4">
    <source>
        <dbReference type="EMBL" id="QLQ37518.1"/>
    </source>
</evidence>
<reference evidence="5" key="1">
    <citation type="submission" date="2020-07" db="EMBL/GenBank/DDBJ databases">
        <title>A new Micromonospora strain with potent antibiotic activity isolated from the microbiome of a mid-Atlantic deep-sea sponge.</title>
        <authorList>
            <person name="Back C.R."/>
            <person name="Stennett H.L."/>
            <person name="Williams S.E."/>
            <person name="Wang L."/>
            <person name="Ojeda Gomez J."/>
            <person name="Abdulle O.M."/>
            <person name="Duffy T."/>
            <person name="Hendry K.R."/>
            <person name="Powell D."/>
            <person name="Stach J.E."/>
            <person name="Essex-Lopresti A.E."/>
            <person name="Willis C.L."/>
            <person name="Curnow P."/>
            <person name="Race P.R."/>
        </authorList>
    </citation>
    <scope>NUCLEOTIDE SEQUENCE [LARGE SCALE GENOMIC DNA]</scope>
    <source>
        <strain evidence="5">28ISP2-46</strain>
    </source>
</reference>
<dbReference type="PANTHER" id="PTHR13774">
    <property type="entry name" value="PHENAZINE BIOSYNTHESIS PROTEIN"/>
    <property type="match status" value="1"/>
</dbReference>
<organism evidence="4 5">
    <name type="scientific">Micromonospora robiginosa</name>
    <dbReference type="NCBI Taxonomy" id="2749844"/>
    <lineage>
        <taxon>Bacteria</taxon>
        <taxon>Bacillati</taxon>
        <taxon>Actinomycetota</taxon>
        <taxon>Actinomycetes</taxon>
        <taxon>Micromonosporales</taxon>
        <taxon>Micromonosporaceae</taxon>
        <taxon>Micromonospora</taxon>
    </lineage>
</organism>
<dbReference type="AlphaFoldDB" id="A0A7L6B6F3"/>
<dbReference type="Pfam" id="PF02567">
    <property type="entry name" value="PhzC-PhzF"/>
    <property type="match status" value="1"/>
</dbReference>
<dbReference type="InterPro" id="IPR003719">
    <property type="entry name" value="Phenazine_PhzF-like"/>
</dbReference>
<dbReference type="GO" id="GO:0005737">
    <property type="term" value="C:cytoplasm"/>
    <property type="evidence" value="ECO:0007669"/>
    <property type="project" value="TreeGrafter"/>
</dbReference>
<dbReference type="PIRSF" id="PIRSF016184">
    <property type="entry name" value="PhzC_PhzF"/>
    <property type="match status" value="1"/>
</dbReference>
<evidence type="ECO:0000256" key="1">
    <source>
        <dbReference type="ARBA" id="ARBA00008270"/>
    </source>
</evidence>
<keyword evidence="2" id="KW-0413">Isomerase</keyword>
<accession>A0A7L6B6F3</accession>